<organism evidence="2 3">
    <name type="scientific">Trametes cubensis</name>
    <dbReference type="NCBI Taxonomy" id="1111947"/>
    <lineage>
        <taxon>Eukaryota</taxon>
        <taxon>Fungi</taxon>
        <taxon>Dikarya</taxon>
        <taxon>Basidiomycota</taxon>
        <taxon>Agaricomycotina</taxon>
        <taxon>Agaricomycetes</taxon>
        <taxon>Polyporales</taxon>
        <taxon>Polyporaceae</taxon>
        <taxon>Trametes</taxon>
    </lineage>
</organism>
<accession>A0AAD7TIP6</accession>
<feature type="compositionally biased region" description="Low complexity" evidence="1">
    <location>
        <begin position="49"/>
        <end position="58"/>
    </location>
</feature>
<dbReference type="AlphaFoldDB" id="A0AAD7TIP6"/>
<evidence type="ECO:0000313" key="3">
    <source>
        <dbReference type="Proteomes" id="UP001215151"/>
    </source>
</evidence>
<evidence type="ECO:0000313" key="2">
    <source>
        <dbReference type="EMBL" id="KAJ8462040.1"/>
    </source>
</evidence>
<comment type="caution">
    <text evidence="2">The sequence shown here is derived from an EMBL/GenBank/DDBJ whole genome shotgun (WGS) entry which is preliminary data.</text>
</comment>
<keyword evidence="3" id="KW-1185">Reference proteome</keyword>
<name>A0AAD7TIP6_9APHY</name>
<feature type="compositionally biased region" description="Low complexity" evidence="1">
    <location>
        <begin position="1"/>
        <end position="10"/>
    </location>
</feature>
<feature type="compositionally biased region" description="Polar residues" evidence="1">
    <location>
        <begin position="125"/>
        <end position="135"/>
    </location>
</feature>
<proteinExistence type="predicted"/>
<reference evidence="2" key="1">
    <citation type="submission" date="2022-11" db="EMBL/GenBank/DDBJ databases">
        <title>Genome Sequence of Cubamyces cubensis.</title>
        <authorList>
            <person name="Buettner E."/>
        </authorList>
    </citation>
    <scope>NUCLEOTIDE SEQUENCE</scope>
    <source>
        <strain evidence="2">MPL-01</strain>
    </source>
</reference>
<feature type="compositionally biased region" description="Basic residues" evidence="1">
    <location>
        <begin position="11"/>
        <end position="21"/>
    </location>
</feature>
<evidence type="ECO:0000256" key="1">
    <source>
        <dbReference type="SAM" id="MobiDB-lite"/>
    </source>
</evidence>
<dbReference type="EMBL" id="JAPEVG010000501">
    <property type="protein sequence ID" value="KAJ8462040.1"/>
    <property type="molecule type" value="Genomic_DNA"/>
</dbReference>
<gene>
    <name evidence="2" type="ORF">ONZ51_g11160</name>
</gene>
<dbReference type="Proteomes" id="UP001215151">
    <property type="component" value="Unassembled WGS sequence"/>
</dbReference>
<feature type="compositionally biased region" description="Low complexity" evidence="1">
    <location>
        <begin position="65"/>
        <end position="82"/>
    </location>
</feature>
<feature type="region of interest" description="Disordered" evidence="1">
    <location>
        <begin position="184"/>
        <end position="220"/>
    </location>
</feature>
<feature type="region of interest" description="Disordered" evidence="1">
    <location>
        <begin position="1"/>
        <end position="140"/>
    </location>
</feature>
<sequence length="220" mass="23350">MPPRSTSTRAARPKTRARRHLAAVPDASPEAADPVPPIRAASQTPTILPSATLTPARAAPRRRAVTAARPAATAAASPVRLAQTTPPPLSYAQAAASPDGTPRRDRPVLLPDPMCLTTPARANGDRTTPSPTPVSDTGDYYCSDEYQPYTDDEPDGLILTRAENPGVEPVAPSEVDVALQRLLEDEEGVPLRTTDRAPRPSLPSRSSRKRPRSPSPTSPP</sequence>
<protein>
    <submittedName>
        <fullName evidence="2">Uncharacterized protein</fullName>
    </submittedName>
</protein>